<evidence type="ECO:0000256" key="8">
    <source>
        <dbReference type="ARBA" id="ARBA00023196"/>
    </source>
</evidence>
<keyword evidence="9 10" id="KW-0066">ATP synthesis</keyword>
<dbReference type="GO" id="GO:0042777">
    <property type="term" value="P:proton motive force-driven plasma membrane ATP synthesis"/>
    <property type="evidence" value="ECO:0007669"/>
    <property type="project" value="UniProtKB-UniRule"/>
</dbReference>
<dbReference type="InterPro" id="IPR023632">
    <property type="entry name" value="ATP_synth_F1_gsu_CS"/>
</dbReference>
<dbReference type="SUPFAM" id="SSF52943">
    <property type="entry name" value="ATP synthase (F1-ATPase), gamma subunit"/>
    <property type="match status" value="1"/>
</dbReference>
<keyword evidence="7 10" id="KW-0472">Membrane</keyword>
<dbReference type="Proteomes" id="UP000643701">
    <property type="component" value="Unassembled WGS sequence"/>
</dbReference>
<dbReference type="PANTHER" id="PTHR11693:SF22">
    <property type="entry name" value="ATP SYNTHASE SUBUNIT GAMMA, MITOCHONDRIAL"/>
    <property type="match status" value="1"/>
</dbReference>
<dbReference type="CDD" id="cd12151">
    <property type="entry name" value="F1-ATPase_gamma"/>
    <property type="match status" value="1"/>
</dbReference>
<comment type="caution">
    <text evidence="11">The sequence shown here is derived from an EMBL/GenBank/DDBJ whole genome shotgun (WGS) entry which is preliminary data.</text>
</comment>
<proteinExistence type="inferred from homology"/>
<dbReference type="GO" id="GO:0046933">
    <property type="term" value="F:proton-transporting ATP synthase activity, rotational mechanism"/>
    <property type="evidence" value="ECO:0007669"/>
    <property type="project" value="UniProtKB-UniRule"/>
</dbReference>
<name>A0A967E1I3_9FLAO</name>
<evidence type="ECO:0000256" key="9">
    <source>
        <dbReference type="ARBA" id="ARBA00023310"/>
    </source>
</evidence>
<comment type="similarity">
    <text evidence="3 10">Belongs to the ATPase gamma chain family.</text>
</comment>
<evidence type="ECO:0000256" key="4">
    <source>
        <dbReference type="ARBA" id="ARBA00022448"/>
    </source>
</evidence>
<dbReference type="InterPro" id="IPR035968">
    <property type="entry name" value="ATP_synth_F1_ATPase_gsu"/>
</dbReference>
<keyword evidence="12" id="KW-1185">Reference proteome</keyword>
<keyword evidence="5 10" id="KW-0375">Hydrogen ion transport</keyword>
<dbReference type="GO" id="GO:0005886">
    <property type="term" value="C:plasma membrane"/>
    <property type="evidence" value="ECO:0007669"/>
    <property type="project" value="UniProtKB-SubCell"/>
</dbReference>
<evidence type="ECO:0000256" key="3">
    <source>
        <dbReference type="ARBA" id="ARBA00007681"/>
    </source>
</evidence>
<dbReference type="InterPro" id="IPR000131">
    <property type="entry name" value="ATP_synth_F1_gsu"/>
</dbReference>
<sequence>MANLKELRNRISSVSSTMQITSAMKMVSAAKLSKAQDVITKMRPYAEKLSDLLRDLNNNTDLSHLENPYTKVRKVENVLFVVISSNKGLAGAFNTNIVKKVKSLATSEYKDKNIALSAIGKKAHEVLENKSYIIDGAHNDLLNTPTYEHVAELAAEYMRDYKLETYDKVVLIYNHFVNAGTQVVKAEQLLPLENTTKKESTDNLSDYIYEPDQKEIINDLVPKALKMHLYKAISDSVAAEHGARMTAMHKATDNATELRDDLKLSYNKVRQAAITNEILEIVAGADALN</sequence>
<keyword evidence="10" id="KW-1003">Cell membrane</keyword>
<dbReference type="Pfam" id="PF00231">
    <property type="entry name" value="ATP-synt"/>
    <property type="match status" value="1"/>
</dbReference>
<evidence type="ECO:0000256" key="6">
    <source>
        <dbReference type="ARBA" id="ARBA00023065"/>
    </source>
</evidence>
<dbReference type="PANTHER" id="PTHR11693">
    <property type="entry name" value="ATP SYNTHASE GAMMA CHAIN"/>
    <property type="match status" value="1"/>
</dbReference>
<evidence type="ECO:0000256" key="1">
    <source>
        <dbReference type="ARBA" id="ARBA00003456"/>
    </source>
</evidence>
<organism evidence="11 12">
    <name type="scientific">Psychroflexus maritimus</name>
    <dbReference type="NCBI Taxonomy" id="2714865"/>
    <lineage>
        <taxon>Bacteria</taxon>
        <taxon>Pseudomonadati</taxon>
        <taxon>Bacteroidota</taxon>
        <taxon>Flavobacteriia</taxon>
        <taxon>Flavobacteriales</taxon>
        <taxon>Flavobacteriaceae</taxon>
        <taxon>Psychroflexus</taxon>
    </lineage>
</organism>
<dbReference type="RefSeq" id="WP_166399080.1">
    <property type="nucleotide sequence ID" value="NZ_JAANAS010000001.1"/>
</dbReference>
<dbReference type="PRINTS" id="PR00126">
    <property type="entry name" value="ATPASEGAMMA"/>
</dbReference>
<dbReference type="GO" id="GO:0045259">
    <property type="term" value="C:proton-transporting ATP synthase complex"/>
    <property type="evidence" value="ECO:0007669"/>
    <property type="project" value="UniProtKB-KW"/>
</dbReference>
<gene>
    <name evidence="10 11" type="primary">atpG</name>
    <name evidence="11" type="ORF">G7034_00970</name>
</gene>
<evidence type="ECO:0000313" key="11">
    <source>
        <dbReference type="EMBL" id="NGZ88819.1"/>
    </source>
</evidence>
<dbReference type="PROSITE" id="PS00153">
    <property type="entry name" value="ATPASE_GAMMA"/>
    <property type="match status" value="1"/>
</dbReference>
<dbReference type="GO" id="GO:0005524">
    <property type="term" value="F:ATP binding"/>
    <property type="evidence" value="ECO:0007669"/>
    <property type="project" value="UniProtKB-UniRule"/>
</dbReference>
<dbReference type="AlphaFoldDB" id="A0A967E1I3"/>
<comment type="subunit">
    <text evidence="10">F-type ATPases have 2 components, CF(1) - the catalytic core - and CF(0) - the membrane proton channel. CF(1) has five subunits: alpha(3), beta(3), gamma(1), delta(1), epsilon(1). CF(0) has three main subunits: a, b and c.</text>
</comment>
<accession>A0A967E1I3</accession>
<keyword evidence="8 10" id="KW-0139">CF(1)</keyword>
<dbReference type="HAMAP" id="MF_00815">
    <property type="entry name" value="ATP_synth_gamma_bact"/>
    <property type="match status" value="1"/>
</dbReference>
<keyword evidence="4 10" id="KW-0813">Transport</keyword>
<dbReference type="EMBL" id="JAANAS010000001">
    <property type="protein sequence ID" value="NGZ88819.1"/>
    <property type="molecule type" value="Genomic_DNA"/>
</dbReference>
<evidence type="ECO:0000256" key="10">
    <source>
        <dbReference type="HAMAP-Rule" id="MF_00815"/>
    </source>
</evidence>
<evidence type="ECO:0000256" key="2">
    <source>
        <dbReference type="ARBA" id="ARBA00004170"/>
    </source>
</evidence>
<dbReference type="Gene3D" id="1.10.287.80">
    <property type="entry name" value="ATP synthase, gamma subunit, helix hairpin domain"/>
    <property type="match status" value="1"/>
</dbReference>
<comment type="subcellular location">
    <subcellularLocation>
        <location evidence="10">Cell membrane</location>
        <topology evidence="10">Peripheral membrane protein</topology>
    </subcellularLocation>
    <subcellularLocation>
        <location evidence="2">Membrane</location>
        <topology evidence="2">Peripheral membrane protein</topology>
    </subcellularLocation>
</comment>
<dbReference type="Gene3D" id="3.40.1380.10">
    <property type="match status" value="1"/>
</dbReference>
<evidence type="ECO:0000256" key="7">
    <source>
        <dbReference type="ARBA" id="ARBA00023136"/>
    </source>
</evidence>
<comment type="function">
    <text evidence="1 10">Produces ATP from ADP in the presence of a proton gradient across the membrane. The gamma chain is believed to be important in regulating ATPase activity and the flow of protons through the CF(0) complex.</text>
</comment>
<dbReference type="NCBIfam" id="TIGR01146">
    <property type="entry name" value="ATPsyn_F1gamma"/>
    <property type="match status" value="1"/>
</dbReference>
<reference evidence="11" key="1">
    <citation type="submission" date="2020-03" db="EMBL/GenBank/DDBJ databases">
        <title>Psychroflexus Maritimus sp. nov., isolate from marine sediment.</title>
        <authorList>
            <person name="Zhong Y.-L."/>
        </authorList>
    </citation>
    <scope>NUCLEOTIDE SEQUENCE</scope>
    <source>
        <strain evidence="11">C1</strain>
    </source>
</reference>
<evidence type="ECO:0000256" key="5">
    <source>
        <dbReference type="ARBA" id="ARBA00022781"/>
    </source>
</evidence>
<protein>
    <recommendedName>
        <fullName evidence="10">ATP synthase gamma chain</fullName>
    </recommendedName>
    <alternativeName>
        <fullName evidence="10">ATP synthase F1 sector gamma subunit</fullName>
    </alternativeName>
    <alternativeName>
        <fullName evidence="10">F-ATPase gamma subunit</fullName>
    </alternativeName>
</protein>
<evidence type="ECO:0000313" key="12">
    <source>
        <dbReference type="Proteomes" id="UP000643701"/>
    </source>
</evidence>
<keyword evidence="6 10" id="KW-0406">Ion transport</keyword>